<comment type="caution">
    <text evidence="2">The sequence shown here is derived from an EMBL/GenBank/DDBJ whole genome shotgun (WGS) entry which is preliminary data.</text>
</comment>
<sequence>MGRRFGADTDGIGGNLPYYEGFVNDLDETAGDFENLPRDPSIWGSDALGKQFESQFVPALRRLTDVVRGVHGVSLEFMDGTDAMRVNLAKVGDVTTEAAEGLRRASGTSEHRPASGAGPHV</sequence>
<keyword evidence="3" id="KW-1185">Reference proteome</keyword>
<dbReference type="RefSeq" id="WP_350785153.1">
    <property type="nucleotide sequence ID" value="NZ_JBEPEK010000263.1"/>
</dbReference>
<reference evidence="2 3" key="1">
    <citation type="submission" date="2024-06" db="EMBL/GenBank/DDBJ databases">
        <title>The Natural Products Discovery Center: Release of the First 8490 Sequenced Strains for Exploring Actinobacteria Biosynthetic Diversity.</title>
        <authorList>
            <person name="Kalkreuter E."/>
            <person name="Kautsar S.A."/>
            <person name="Yang D."/>
            <person name="Bader C.D."/>
            <person name="Teijaro C.N."/>
            <person name="Fluegel L."/>
            <person name="Davis C.M."/>
            <person name="Simpson J.R."/>
            <person name="Lauterbach L."/>
            <person name="Steele A.D."/>
            <person name="Gui C."/>
            <person name="Meng S."/>
            <person name="Li G."/>
            <person name="Viehrig K."/>
            <person name="Ye F."/>
            <person name="Su P."/>
            <person name="Kiefer A.F."/>
            <person name="Nichols A."/>
            <person name="Cepeda A.J."/>
            <person name="Yan W."/>
            <person name="Fan B."/>
            <person name="Jiang Y."/>
            <person name="Adhikari A."/>
            <person name="Zheng C.-J."/>
            <person name="Schuster L."/>
            <person name="Cowan T.M."/>
            <person name="Smanski M.J."/>
            <person name="Chevrette M.G."/>
            <person name="De Carvalho L.P.S."/>
            <person name="Shen B."/>
        </authorList>
    </citation>
    <scope>NUCLEOTIDE SEQUENCE [LARGE SCALE GENOMIC DNA]</scope>
    <source>
        <strain evidence="2 3">NPDC000234</strain>
    </source>
</reference>
<accession>A0ABV1X3R1</accession>
<evidence type="ECO:0000256" key="1">
    <source>
        <dbReference type="SAM" id="MobiDB-lite"/>
    </source>
</evidence>
<dbReference type="Proteomes" id="UP001474181">
    <property type="component" value="Unassembled WGS sequence"/>
</dbReference>
<evidence type="ECO:0000313" key="3">
    <source>
        <dbReference type="Proteomes" id="UP001474181"/>
    </source>
</evidence>
<feature type="region of interest" description="Disordered" evidence="1">
    <location>
        <begin position="99"/>
        <end position="121"/>
    </location>
</feature>
<protein>
    <submittedName>
        <fullName evidence="2">Uncharacterized protein</fullName>
    </submittedName>
</protein>
<organism evidence="2 3">
    <name type="scientific">Streptomyces hyaluromycini</name>
    <dbReference type="NCBI Taxonomy" id="1377993"/>
    <lineage>
        <taxon>Bacteria</taxon>
        <taxon>Bacillati</taxon>
        <taxon>Actinomycetota</taxon>
        <taxon>Actinomycetes</taxon>
        <taxon>Kitasatosporales</taxon>
        <taxon>Streptomycetaceae</taxon>
        <taxon>Streptomyces</taxon>
    </lineage>
</organism>
<evidence type="ECO:0000313" key="2">
    <source>
        <dbReference type="EMBL" id="MER7183654.1"/>
    </source>
</evidence>
<proteinExistence type="predicted"/>
<gene>
    <name evidence="2" type="ORF">ABT404_29990</name>
</gene>
<dbReference type="EMBL" id="JBEPEK010000263">
    <property type="protein sequence ID" value="MER7183654.1"/>
    <property type="molecule type" value="Genomic_DNA"/>
</dbReference>
<name>A0ABV1X3R1_9ACTN</name>